<dbReference type="RefSeq" id="WP_275228227.1">
    <property type="nucleotide sequence ID" value="NZ_JARESE010000028.1"/>
</dbReference>
<evidence type="ECO:0000313" key="2">
    <source>
        <dbReference type="Proteomes" id="UP001216253"/>
    </source>
</evidence>
<protein>
    <recommendedName>
        <fullName evidence="3">PRTRC system protein F</fullName>
    </recommendedName>
</protein>
<accession>A0ABT5WQ68</accession>
<evidence type="ECO:0000313" key="1">
    <source>
        <dbReference type="EMBL" id="MDE8652156.1"/>
    </source>
</evidence>
<keyword evidence="2" id="KW-1185">Reference proteome</keyword>
<reference evidence="1 2" key="1">
    <citation type="submission" date="2023-03" db="EMBL/GenBank/DDBJ databases">
        <title>NovoSphingobium album sp. nov. isolated from polycyclic aromatic hydrocarbons- and heavy-metal polluted soil.</title>
        <authorList>
            <person name="Liu Z."/>
            <person name="Wang K."/>
        </authorList>
    </citation>
    <scope>NUCLEOTIDE SEQUENCE [LARGE SCALE GENOMIC DNA]</scope>
    <source>
        <strain evidence="1 2">H3SJ31-1</strain>
    </source>
</reference>
<dbReference type="EMBL" id="JARESE010000028">
    <property type="protein sequence ID" value="MDE8652156.1"/>
    <property type="molecule type" value="Genomic_DNA"/>
</dbReference>
<evidence type="ECO:0008006" key="3">
    <source>
        <dbReference type="Google" id="ProtNLM"/>
    </source>
</evidence>
<organism evidence="1 2">
    <name type="scientific">Novosphingobium album</name>
    <name type="common">ex Liu et al. 2023</name>
    <dbReference type="NCBI Taxonomy" id="3031130"/>
    <lineage>
        <taxon>Bacteria</taxon>
        <taxon>Pseudomonadati</taxon>
        <taxon>Pseudomonadota</taxon>
        <taxon>Alphaproteobacteria</taxon>
        <taxon>Sphingomonadales</taxon>
        <taxon>Sphingomonadaceae</taxon>
        <taxon>Novosphingobium</taxon>
    </lineage>
</organism>
<gene>
    <name evidence="1" type="ORF">PYV00_10555</name>
</gene>
<sequence>MTTASASLRLPAADRRAPFTCSFFPSAKPAALKRPNRLPRPQASASPRSADLAGRAVALSPDIPALFDSPLARHHKLIGHWVAAREPSAGMFTRVAARRHIERTFQTAVLEILEPIHFVDLRITVLRGAGENEGALDGDGDRSPALIMTCETMGQLDLGWIETSEAPMGWRAAAYRALGHCLPGILPIFGYDDLFEHIAMSWWDGEIDDEAAREALIHYHGADAEGLDEMMLPSAMEARRPAWMIAANVAPPNKLPAGLREKLHHLREAHAALEELADQDHAWRFDTETLYEYVPGFEECSSLPPLTLVPAEQFAPEIDDIGQYGMEMGFMDVVGLCPLADRSRIDAWFNSLATGVRFLLAAQDLIRFDPTPLRGRHARSRHACA</sequence>
<name>A0ABT5WQ68_9SPHN</name>
<proteinExistence type="predicted"/>
<dbReference type="Proteomes" id="UP001216253">
    <property type="component" value="Unassembled WGS sequence"/>
</dbReference>
<comment type="caution">
    <text evidence="1">The sequence shown here is derived from an EMBL/GenBank/DDBJ whole genome shotgun (WGS) entry which is preliminary data.</text>
</comment>